<dbReference type="PROSITE" id="PS00345">
    <property type="entry name" value="ETS_DOMAIN_1"/>
    <property type="match status" value="1"/>
</dbReference>
<organism evidence="7 8">
    <name type="scientific">Hypsibius exemplaris</name>
    <name type="common">Freshwater tardigrade</name>
    <dbReference type="NCBI Taxonomy" id="2072580"/>
    <lineage>
        <taxon>Eukaryota</taxon>
        <taxon>Metazoa</taxon>
        <taxon>Ecdysozoa</taxon>
        <taxon>Tardigrada</taxon>
        <taxon>Eutardigrada</taxon>
        <taxon>Parachela</taxon>
        <taxon>Hypsibioidea</taxon>
        <taxon>Hypsibiidae</taxon>
        <taxon>Hypsibius</taxon>
    </lineage>
</organism>
<name>A0A1W0WSD2_HYPEX</name>
<comment type="caution">
    <text evidence="7">The sequence shown here is derived from an EMBL/GenBank/DDBJ whole genome shotgun (WGS) entry which is preliminary data.</text>
</comment>
<dbReference type="Gene3D" id="1.10.10.10">
    <property type="entry name" value="Winged helix-like DNA-binding domain superfamily/Winged helix DNA-binding domain"/>
    <property type="match status" value="1"/>
</dbReference>
<feature type="region of interest" description="Disordered" evidence="4">
    <location>
        <begin position="140"/>
        <end position="164"/>
    </location>
</feature>
<dbReference type="InterPro" id="IPR036388">
    <property type="entry name" value="WH-like_DNA-bd_sf"/>
</dbReference>
<dbReference type="SUPFAM" id="SSF47769">
    <property type="entry name" value="SAM/Pointed domain"/>
    <property type="match status" value="1"/>
</dbReference>
<dbReference type="SMART" id="SM00413">
    <property type="entry name" value="ETS"/>
    <property type="match status" value="1"/>
</dbReference>
<dbReference type="Pfam" id="PF02198">
    <property type="entry name" value="SAM_PNT"/>
    <property type="match status" value="1"/>
</dbReference>
<sequence>MVFPATNLLFRCSCGNCVLGETPCSLPPLTPGSKGKMNHAIYAQFSQFEKERCRLNIPKDPFFWTDENVMQWLNWLRREFDGFHFEGYNHNLYHLNGQQLCLMAKDDFLGLLPEFVGEIYFYHLDHLRREAEKDRMPVAHSHHHNNSNIQHSHYNGDHDGPYSSPLTAVPSNHAIYDDAYSNYGCLQGEPVSYAAQSPTPPDHFPSSQMVQHAQNMAQQHYIDHSLASHMPSVIQHTFHMGGAGGGGSIGGMGGGSLNSPEMFPLQAAAGGPVQLWQFLLELLTNKECQPFITWTGDGWEFKLLDPDEVARRWGIRKNKPKMNYEKLSRGLRYYYDKNIIHKTAGKRYVYRFVCDLQGVLGMTQEQVFEQVQLSPLKDEKEE</sequence>
<dbReference type="InterPro" id="IPR000418">
    <property type="entry name" value="Ets_dom"/>
</dbReference>
<keyword evidence="8" id="KW-1185">Reference proteome</keyword>
<dbReference type="EMBL" id="MTYJ01000053">
    <property type="protein sequence ID" value="OQV18087.1"/>
    <property type="molecule type" value="Genomic_DNA"/>
</dbReference>
<dbReference type="PROSITE" id="PS00346">
    <property type="entry name" value="ETS_DOMAIN_2"/>
    <property type="match status" value="1"/>
</dbReference>
<evidence type="ECO:0000256" key="4">
    <source>
        <dbReference type="SAM" id="MobiDB-lite"/>
    </source>
</evidence>
<keyword evidence="2 3" id="KW-0238">DNA-binding</keyword>
<dbReference type="Pfam" id="PF00178">
    <property type="entry name" value="Ets"/>
    <property type="match status" value="1"/>
</dbReference>
<feature type="domain" description="PNT" evidence="6">
    <location>
        <begin position="43"/>
        <end position="131"/>
    </location>
</feature>
<dbReference type="PROSITE" id="PS50061">
    <property type="entry name" value="ETS_DOMAIN_3"/>
    <property type="match status" value="1"/>
</dbReference>
<evidence type="ECO:0000313" key="8">
    <source>
        <dbReference type="Proteomes" id="UP000192578"/>
    </source>
</evidence>
<accession>A0A1W0WSD2</accession>
<dbReference type="Proteomes" id="UP000192578">
    <property type="component" value="Unassembled WGS sequence"/>
</dbReference>
<evidence type="ECO:0000259" key="5">
    <source>
        <dbReference type="PROSITE" id="PS50061"/>
    </source>
</evidence>
<protein>
    <submittedName>
        <fullName evidence="7">Transforming protein p54/c-ets-1</fullName>
    </submittedName>
</protein>
<dbReference type="PRINTS" id="PR00454">
    <property type="entry name" value="ETSDOMAIN"/>
</dbReference>
<comment type="subcellular location">
    <subcellularLocation>
        <location evidence="3">Nucleus</location>
    </subcellularLocation>
</comment>
<proteinExistence type="inferred from homology"/>
<dbReference type="InterPro" id="IPR013761">
    <property type="entry name" value="SAM/pointed_sf"/>
</dbReference>
<evidence type="ECO:0000256" key="1">
    <source>
        <dbReference type="ARBA" id="ARBA00005562"/>
    </source>
</evidence>
<dbReference type="GO" id="GO:0043565">
    <property type="term" value="F:sequence-specific DNA binding"/>
    <property type="evidence" value="ECO:0007669"/>
    <property type="project" value="InterPro"/>
</dbReference>
<evidence type="ECO:0000256" key="3">
    <source>
        <dbReference type="RuleBase" id="RU004019"/>
    </source>
</evidence>
<dbReference type="PANTHER" id="PTHR11849:SF289">
    <property type="entry name" value="ETS-LIKE PROTEIN POINTED"/>
    <property type="match status" value="1"/>
</dbReference>
<evidence type="ECO:0000259" key="6">
    <source>
        <dbReference type="PROSITE" id="PS51433"/>
    </source>
</evidence>
<dbReference type="InterPro" id="IPR036390">
    <property type="entry name" value="WH_DNA-bd_sf"/>
</dbReference>
<dbReference type="GO" id="GO:0030154">
    <property type="term" value="P:cell differentiation"/>
    <property type="evidence" value="ECO:0007669"/>
    <property type="project" value="TreeGrafter"/>
</dbReference>
<dbReference type="GO" id="GO:0005634">
    <property type="term" value="C:nucleus"/>
    <property type="evidence" value="ECO:0007669"/>
    <property type="project" value="UniProtKB-SubCell"/>
</dbReference>
<evidence type="ECO:0000313" key="7">
    <source>
        <dbReference type="EMBL" id="OQV18087.1"/>
    </source>
</evidence>
<dbReference type="AlphaFoldDB" id="A0A1W0WSD2"/>
<comment type="similarity">
    <text evidence="1 3">Belongs to the ETS family.</text>
</comment>
<dbReference type="FunFam" id="1.10.10.10:FF:001050">
    <property type="entry name" value="Predicted protein"/>
    <property type="match status" value="1"/>
</dbReference>
<dbReference type="GO" id="GO:0000981">
    <property type="term" value="F:DNA-binding transcription factor activity, RNA polymerase II-specific"/>
    <property type="evidence" value="ECO:0007669"/>
    <property type="project" value="TreeGrafter"/>
</dbReference>
<dbReference type="InterPro" id="IPR003118">
    <property type="entry name" value="Pointed_dom"/>
</dbReference>
<gene>
    <name evidence="7" type="ORF">BV898_07858</name>
</gene>
<dbReference type="PANTHER" id="PTHR11849">
    <property type="entry name" value="ETS"/>
    <property type="match status" value="1"/>
</dbReference>
<dbReference type="SUPFAM" id="SSF46785">
    <property type="entry name" value="Winged helix' DNA-binding domain"/>
    <property type="match status" value="1"/>
</dbReference>
<reference evidence="8" key="1">
    <citation type="submission" date="2017-01" db="EMBL/GenBank/DDBJ databases">
        <title>Comparative genomics of anhydrobiosis in the tardigrade Hypsibius dujardini.</title>
        <authorList>
            <person name="Yoshida Y."/>
            <person name="Koutsovoulos G."/>
            <person name="Laetsch D."/>
            <person name="Stevens L."/>
            <person name="Kumar S."/>
            <person name="Horikawa D."/>
            <person name="Ishino K."/>
            <person name="Komine S."/>
            <person name="Tomita M."/>
            <person name="Blaxter M."/>
            <person name="Arakawa K."/>
        </authorList>
    </citation>
    <scope>NUCLEOTIDE SEQUENCE [LARGE SCALE GENOMIC DNA]</scope>
    <source>
        <strain evidence="8">Z151</strain>
    </source>
</reference>
<dbReference type="FunFam" id="1.10.150.50:FF:000014">
    <property type="entry name" value="Protein c-ets-1 isoform 1"/>
    <property type="match status" value="1"/>
</dbReference>
<feature type="domain" description="ETS" evidence="5">
    <location>
        <begin position="273"/>
        <end position="353"/>
    </location>
</feature>
<evidence type="ECO:0000256" key="2">
    <source>
        <dbReference type="ARBA" id="ARBA00023125"/>
    </source>
</evidence>
<dbReference type="InterPro" id="IPR046328">
    <property type="entry name" value="ETS_fam"/>
</dbReference>
<keyword evidence="3" id="KW-0539">Nucleus</keyword>
<dbReference type="Gene3D" id="1.10.150.50">
    <property type="entry name" value="Transcription Factor, Ets-1"/>
    <property type="match status" value="1"/>
</dbReference>
<dbReference type="PROSITE" id="PS51433">
    <property type="entry name" value="PNT"/>
    <property type="match status" value="1"/>
</dbReference>
<dbReference type="SMART" id="SM00251">
    <property type="entry name" value="SAM_PNT"/>
    <property type="match status" value="1"/>
</dbReference>
<dbReference type="OrthoDB" id="10067219at2759"/>